<keyword evidence="3" id="KW-1185">Reference proteome</keyword>
<proteinExistence type="predicted"/>
<evidence type="ECO:0000313" key="2">
    <source>
        <dbReference type="EMBL" id="GFS17658.1"/>
    </source>
</evidence>
<feature type="domain" description="Mutator-like transposase" evidence="1">
    <location>
        <begin position="1"/>
        <end position="107"/>
    </location>
</feature>
<comment type="caution">
    <text evidence="2">The sequence shown here is derived from an EMBL/GenBank/DDBJ whole genome shotgun (WGS) entry which is preliminary data.</text>
</comment>
<evidence type="ECO:0000259" key="1">
    <source>
        <dbReference type="Pfam" id="PF20700"/>
    </source>
</evidence>
<name>A0AAV4J499_9GAST</name>
<dbReference type="InterPro" id="IPR049012">
    <property type="entry name" value="Mutator_transp_dom"/>
</dbReference>
<gene>
    <name evidence="2" type="ORF">ElyMa_006827200</name>
</gene>
<dbReference type="Pfam" id="PF20700">
    <property type="entry name" value="Mutator"/>
    <property type="match status" value="1"/>
</dbReference>
<dbReference type="EMBL" id="BMAT01013665">
    <property type="protein sequence ID" value="GFS17658.1"/>
    <property type="molecule type" value="Genomic_DNA"/>
</dbReference>
<dbReference type="AlphaFoldDB" id="A0AAV4J499"/>
<evidence type="ECO:0000313" key="3">
    <source>
        <dbReference type="Proteomes" id="UP000762676"/>
    </source>
</evidence>
<dbReference type="Proteomes" id="UP000762676">
    <property type="component" value="Unassembled WGS sequence"/>
</dbReference>
<sequence>MGQAGLSNFCEMMDMPVLHHKTYLQHQKAIHEKSSSYSSQIMSEAVQIVRNAYPEQAGKPIIDIDVSYDGSWHTRGHKSNCGLGCVIENRTGLVVDNEVLSKFCQKCLVV</sequence>
<reference evidence="2 3" key="1">
    <citation type="journal article" date="2021" name="Elife">
        <title>Chloroplast acquisition without the gene transfer in kleptoplastic sea slugs, Plakobranchus ocellatus.</title>
        <authorList>
            <person name="Maeda T."/>
            <person name="Takahashi S."/>
            <person name="Yoshida T."/>
            <person name="Shimamura S."/>
            <person name="Takaki Y."/>
            <person name="Nagai Y."/>
            <person name="Toyoda A."/>
            <person name="Suzuki Y."/>
            <person name="Arimoto A."/>
            <person name="Ishii H."/>
            <person name="Satoh N."/>
            <person name="Nishiyama T."/>
            <person name="Hasebe M."/>
            <person name="Maruyama T."/>
            <person name="Minagawa J."/>
            <person name="Obokata J."/>
            <person name="Shigenobu S."/>
        </authorList>
    </citation>
    <scope>NUCLEOTIDE SEQUENCE [LARGE SCALE GENOMIC DNA]</scope>
</reference>
<accession>A0AAV4J499</accession>
<organism evidence="2 3">
    <name type="scientific">Elysia marginata</name>
    <dbReference type="NCBI Taxonomy" id="1093978"/>
    <lineage>
        <taxon>Eukaryota</taxon>
        <taxon>Metazoa</taxon>
        <taxon>Spiralia</taxon>
        <taxon>Lophotrochozoa</taxon>
        <taxon>Mollusca</taxon>
        <taxon>Gastropoda</taxon>
        <taxon>Heterobranchia</taxon>
        <taxon>Euthyneura</taxon>
        <taxon>Panpulmonata</taxon>
        <taxon>Sacoglossa</taxon>
        <taxon>Placobranchoidea</taxon>
        <taxon>Plakobranchidae</taxon>
        <taxon>Elysia</taxon>
    </lineage>
</organism>
<protein>
    <recommendedName>
        <fullName evidence="1">Mutator-like transposase domain-containing protein</fullName>
    </recommendedName>
</protein>